<dbReference type="Gene3D" id="1.10.260.40">
    <property type="entry name" value="lambda repressor-like DNA-binding domains"/>
    <property type="match status" value="1"/>
</dbReference>
<dbReference type="InterPro" id="IPR001387">
    <property type="entry name" value="Cro/C1-type_HTH"/>
</dbReference>
<reference evidence="2 3" key="1">
    <citation type="journal article" date="2015" name="Genome Announc.">
        <title>Expanding the biotechnology potential of lactobacilli through comparative genomics of 213 strains and associated genera.</title>
        <authorList>
            <person name="Sun Z."/>
            <person name="Harris H.M."/>
            <person name="McCann A."/>
            <person name="Guo C."/>
            <person name="Argimon S."/>
            <person name="Zhang W."/>
            <person name="Yang X."/>
            <person name="Jeffery I.B."/>
            <person name="Cooney J.C."/>
            <person name="Kagawa T.F."/>
            <person name="Liu W."/>
            <person name="Song Y."/>
            <person name="Salvetti E."/>
            <person name="Wrobel A."/>
            <person name="Rasinkangas P."/>
            <person name="Parkhill J."/>
            <person name="Rea M.C."/>
            <person name="O'Sullivan O."/>
            <person name="Ritari J."/>
            <person name="Douillard F.P."/>
            <person name="Paul Ross R."/>
            <person name="Yang R."/>
            <person name="Briner A.E."/>
            <person name="Felis G.E."/>
            <person name="de Vos W.M."/>
            <person name="Barrangou R."/>
            <person name="Klaenhammer T.R."/>
            <person name="Caufield P.W."/>
            <person name="Cui Y."/>
            <person name="Zhang H."/>
            <person name="O'Toole P.W."/>
        </authorList>
    </citation>
    <scope>NUCLEOTIDE SEQUENCE [LARGE SCALE GENOMIC DNA]</scope>
    <source>
        <strain evidence="2 3">DSM 12744</strain>
    </source>
</reference>
<comment type="caution">
    <text evidence="2">The sequence shown here is derived from an EMBL/GenBank/DDBJ whole genome shotgun (WGS) entry which is preliminary data.</text>
</comment>
<evidence type="ECO:0000259" key="1">
    <source>
        <dbReference type="PROSITE" id="PS50943"/>
    </source>
</evidence>
<gene>
    <name evidence="2" type="ORF">FD09_GL000253</name>
</gene>
<sequence length="100" mass="10639">MADLHDFTQKNTGSIDDYIAKMAKNPEFREAMAAEYGKLASAAALIEAREEAGLSQEGLAVKANVPQSTIARIESGQNTSIATLTKIGAALGKHMIIKYA</sequence>
<organism evidence="2 3">
    <name type="scientific">Schleiferilactobacillus perolens DSM 12744</name>
    <dbReference type="NCBI Taxonomy" id="1423792"/>
    <lineage>
        <taxon>Bacteria</taxon>
        <taxon>Bacillati</taxon>
        <taxon>Bacillota</taxon>
        <taxon>Bacilli</taxon>
        <taxon>Lactobacillales</taxon>
        <taxon>Lactobacillaceae</taxon>
        <taxon>Schleiferilactobacillus</taxon>
    </lineage>
</organism>
<evidence type="ECO:0000313" key="3">
    <source>
        <dbReference type="Proteomes" id="UP000051330"/>
    </source>
</evidence>
<name>A0A0R1NE88_9LACO</name>
<dbReference type="SMART" id="SM00530">
    <property type="entry name" value="HTH_XRE"/>
    <property type="match status" value="1"/>
</dbReference>
<dbReference type="EMBL" id="AZEC01000001">
    <property type="protein sequence ID" value="KRL14600.1"/>
    <property type="molecule type" value="Genomic_DNA"/>
</dbReference>
<evidence type="ECO:0000313" key="2">
    <source>
        <dbReference type="EMBL" id="KRL14600.1"/>
    </source>
</evidence>
<dbReference type="Pfam" id="PF01381">
    <property type="entry name" value="HTH_3"/>
    <property type="match status" value="1"/>
</dbReference>
<keyword evidence="3" id="KW-1185">Reference proteome</keyword>
<dbReference type="PATRIC" id="fig|1423792.3.peg.257"/>
<dbReference type="GO" id="GO:0003677">
    <property type="term" value="F:DNA binding"/>
    <property type="evidence" value="ECO:0007669"/>
    <property type="project" value="InterPro"/>
</dbReference>
<accession>A0A0R1NE88</accession>
<dbReference type="OrthoDB" id="2224162at2"/>
<dbReference type="STRING" id="1423792.FD09_GL000253"/>
<feature type="domain" description="HTH cro/C1-type" evidence="1">
    <location>
        <begin position="45"/>
        <end position="98"/>
    </location>
</feature>
<dbReference type="AlphaFoldDB" id="A0A0R1NE88"/>
<dbReference type="Proteomes" id="UP000051330">
    <property type="component" value="Unassembled WGS sequence"/>
</dbReference>
<proteinExistence type="predicted"/>
<dbReference type="PROSITE" id="PS50943">
    <property type="entry name" value="HTH_CROC1"/>
    <property type="match status" value="1"/>
</dbReference>
<dbReference type="SUPFAM" id="SSF47413">
    <property type="entry name" value="lambda repressor-like DNA-binding domains"/>
    <property type="match status" value="1"/>
</dbReference>
<protein>
    <recommendedName>
        <fullName evidence="1">HTH cro/C1-type domain-containing protein</fullName>
    </recommendedName>
</protein>
<dbReference type="CDD" id="cd00093">
    <property type="entry name" value="HTH_XRE"/>
    <property type="match status" value="1"/>
</dbReference>
<dbReference type="InterPro" id="IPR010982">
    <property type="entry name" value="Lambda_DNA-bd_dom_sf"/>
</dbReference>
<dbReference type="RefSeq" id="WP_057817449.1">
    <property type="nucleotide sequence ID" value="NZ_AZEC01000001.1"/>
</dbReference>